<organism evidence="2 3">
    <name type="scientific">Ilex paraguariensis</name>
    <name type="common">yerba mate</name>
    <dbReference type="NCBI Taxonomy" id="185542"/>
    <lineage>
        <taxon>Eukaryota</taxon>
        <taxon>Viridiplantae</taxon>
        <taxon>Streptophyta</taxon>
        <taxon>Embryophyta</taxon>
        <taxon>Tracheophyta</taxon>
        <taxon>Spermatophyta</taxon>
        <taxon>Magnoliopsida</taxon>
        <taxon>eudicotyledons</taxon>
        <taxon>Gunneridae</taxon>
        <taxon>Pentapetalae</taxon>
        <taxon>asterids</taxon>
        <taxon>campanulids</taxon>
        <taxon>Aquifoliales</taxon>
        <taxon>Aquifoliaceae</taxon>
        <taxon>Ilex</taxon>
    </lineage>
</organism>
<evidence type="ECO:0000313" key="2">
    <source>
        <dbReference type="EMBL" id="CAK9183566.1"/>
    </source>
</evidence>
<protein>
    <submittedName>
        <fullName evidence="2">Uncharacterized protein</fullName>
    </submittedName>
</protein>
<dbReference type="AlphaFoldDB" id="A0ABC8UR91"/>
<feature type="chain" id="PRO_5044778361" evidence="1">
    <location>
        <begin position="21"/>
        <end position="142"/>
    </location>
</feature>
<name>A0ABC8UR91_9AQUA</name>
<sequence>MEITLMILLPFFKFNYLLLSLEMRHDSSSCSNAVRGVHHTANGNTSHPGNTSSPKIDLKFIKPRNGGENGRVKVQPPQGVAAAGSGEWENALVGYFLGHKLPYLTVNTIAQHIWGKSGLEEVLSSEMDFFCSNSKIMTICAL</sequence>
<keyword evidence="3" id="KW-1185">Reference proteome</keyword>
<dbReference type="EMBL" id="CAUOFW020008686">
    <property type="protein sequence ID" value="CAK9183566.1"/>
    <property type="molecule type" value="Genomic_DNA"/>
</dbReference>
<proteinExistence type="predicted"/>
<comment type="caution">
    <text evidence="2">The sequence shown here is derived from an EMBL/GenBank/DDBJ whole genome shotgun (WGS) entry which is preliminary data.</text>
</comment>
<gene>
    <name evidence="2" type="ORF">ILEXP_LOCUS53844</name>
</gene>
<evidence type="ECO:0000256" key="1">
    <source>
        <dbReference type="SAM" id="SignalP"/>
    </source>
</evidence>
<evidence type="ECO:0000313" key="3">
    <source>
        <dbReference type="Proteomes" id="UP001642360"/>
    </source>
</evidence>
<keyword evidence="1" id="KW-0732">Signal</keyword>
<reference evidence="2 3" key="1">
    <citation type="submission" date="2024-02" db="EMBL/GenBank/DDBJ databases">
        <authorList>
            <person name="Vignale AGUSTIN F."/>
            <person name="Sosa J E."/>
            <person name="Modenutti C."/>
        </authorList>
    </citation>
    <scope>NUCLEOTIDE SEQUENCE [LARGE SCALE GENOMIC DNA]</scope>
</reference>
<accession>A0ABC8UR91</accession>
<feature type="signal peptide" evidence="1">
    <location>
        <begin position="1"/>
        <end position="20"/>
    </location>
</feature>
<dbReference type="Proteomes" id="UP001642360">
    <property type="component" value="Unassembled WGS sequence"/>
</dbReference>